<reference evidence="1 2" key="1">
    <citation type="submission" date="2019-02" db="EMBL/GenBank/DDBJ databases">
        <title>Genomic Encyclopedia of Archaeal and Bacterial Type Strains, Phase II (KMG-II): from individual species to whole genera.</title>
        <authorList>
            <person name="Goeker M."/>
        </authorList>
    </citation>
    <scope>NUCLEOTIDE SEQUENCE [LARGE SCALE GENOMIC DNA]</scope>
    <source>
        <strain evidence="1 2">DSM 18101</strain>
    </source>
</reference>
<dbReference type="EMBL" id="SHKW01000001">
    <property type="protein sequence ID" value="RZU42127.1"/>
    <property type="molecule type" value="Genomic_DNA"/>
</dbReference>
<evidence type="ECO:0000313" key="1">
    <source>
        <dbReference type="EMBL" id="RZU42127.1"/>
    </source>
</evidence>
<evidence type="ECO:0000313" key="2">
    <source>
        <dbReference type="Proteomes" id="UP000292958"/>
    </source>
</evidence>
<dbReference type="OrthoDB" id="9828999at2"/>
<dbReference type="RefSeq" id="WP_130419927.1">
    <property type="nucleotide sequence ID" value="NZ_SHKW01000001.1"/>
</dbReference>
<keyword evidence="2" id="KW-1185">Reference proteome</keyword>
<dbReference type="Proteomes" id="UP000292958">
    <property type="component" value="Unassembled WGS sequence"/>
</dbReference>
<organism evidence="1 2">
    <name type="scientific">Edaphobacter modestus</name>
    <dbReference type="NCBI Taxonomy" id="388466"/>
    <lineage>
        <taxon>Bacteria</taxon>
        <taxon>Pseudomonadati</taxon>
        <taxon>Acidobacteriota</taxon>
        <taxon>Terriglobia</taxon>
        <taxon>Terriglobales</taxon>
        <taxon>Acidobacteriaceae</taxon>
        <taxon>Edaphobacter</taxon>
    </lineage>
</organism>
<sequence length="178" mass="19433">MLKMHREDDHGKNTHLCEANYSLQISRPDGSANPPFNGLSSDDNWDRPIVFRIEGFSMDGRDVFIVILEGAYPGSVDTIDYDMSSGSISREVSLDRHFTRRLSRACAATLHIAGISPKGLMVLGSSAKDGCPRAELWQLRPNKYKGSLTGGLVLPEYPEQLSSSTGIATLDPGNPVQP</sequence>
<accession>A0A4Q7YWD3</accession>
<protein>
    <submittedName>
        <fullName evidence="1">Uncharacterized protein</fullName>
    </submittedName>
</protein>
<dbReference type="AlphaFoldDB" id="A0A4Q7YWD3"/>
<comment type="caution">
    <text evidence="1">The sequence shown here is derived from an EMBL/GenBank/DDBJ whole genome shotgun (WGS) entry which is preliminary data.</text>
</comment>
<gene>
    <name evidence="1" type="ORF">BDD14_3674</name>
</gene>
<proteinExistence type="predicted"/>
<name>A0A4Q7YWD3_9BACT</name>